<evidence type="ECO:0000256" key="2">
    <source>
        <dbReference type="ARBA" id="ARBA00022741"/>
    </source>
</evidence>
<sequence length="870" mass="98413">MGTNYMHSSHLWRATLGEYTESSQSSFIEKLRVSLESFRKNCEILAVQIGNDLPHFTVHDITHIDSLWEIASLIVGHKYQLNPAEAYVLGGAILIHDLGMAAAAYVDGIDSLYSGEEWNDIVYLKLKQVTESVPTLEDIKNPPDKIKQAALEQRLRQMHAIQAEQLPFINWDNDEGKHYRLLEDTELLEHFGVTIGLVASSHWWSVDEIEGRLDYVLGSPPSYPSEWKVDVLKIACILRCADIAHIDSRRAPSLLRSIKKPVLYSLDHWKFQERISRPVPQHDLLVYTARQRFTENDATAWWMAFDTLRSIDREIKNTNQLLRESNRNPFLIQGVKGVDSPAKLAEHIHVHNWKPVDTSIHISDIPSLVKNLGGAGLYGEKPHVAIRELIQNARDAIIARRRMHNKDNTWGSIIVKFEVENNGVISISVSDDGIGMTTRTITEKLLDFGKSYWGSSTMLEEQPGLMASGFSSVGRFGIGFFSAFMLGNRVEVITRSIHKGPDGTLLLKFGNDLSIKPILLNVNRGQQFNEPGTEVKVYLKNSAIFEGLIASFQHEEGVYSEMDENQLLEVLCRKIAPALDVDLYVKIFDEPKKLIAKANDWESIEPEHLILRTLGLTVENAKPELKEKASYVAPLLKPITDFSGKLLGRVAVVPFQSDQYLNEFPVMCSVACGGLESNSFIMITGILLGDVSDASRNRGIPIVSSSQIAEWATEQANDVWNKYDLDIEVLFDIADLIIQLGGDVGELPICDTNYGALSYSQIQKYEWPDKIAILRNYERKSLVDIYEYDPSVIIIDFGGLSITNSEYEWPKKREYFVDSLDYQVLKAISEVKHKDINLLPKKRGKDETWIVGKTREGQLVRYNTEVYDFT</sequence>
<comment type="caution">
    <text evidence="6">The sequence shown here is derived from an EMBL/GenBank/DDBJ whole genome shotgun (WGS) entry which is preliminary data.</text>
</comment>
<name>A0ABT4GFS8_9BACL</name>
<evidence type="ECO:0000256" key="1">
    <source>
        <dbReference type="ARBA" id="ARBA00008239"/>
    </source>
</evidence>
<dbReference type="InterPro" id="IPR056471">
    <property type="entry name" value="HD-CE"/>
</dbReference>
<keyword evidence="7" id="KW-1185">Reference proteome</keyword>
<keyword evidence="4" id="KW-0143">Chaperone</keyword>
<dbReference type="RefSeq" id="WP_268616508.1">
    <property type="nucleotide sequence ID" value="NZ_JAMDMX010000058.1"/>
</dbReference>
<evidence type="ECO:0000313" key="7">
    <source>
        <dbReference type="Proteomes" id="UP001527099"/>
    </source>
</evidence>
<dbReference type="InterPro" id="IPR036890">
    <property type="entry name" value="HATPase_C_sf"/>
</dbReference>
<feature type="domain" description="HD-CE" evidence="5">
    <location>
        <begin position="53"/>
        <end position="317"/>
    </location>
</feature>
<dbReference type="GO" id="GO:0005524">
    <property type="term" value="F:ATP binding"/>
    <property type="evidence" value="ECO:0007669"/>
    <property type="project" value="UniProtKB-KW"/>
</dbReference>
<dbReference type="InterPro" id="IPR001404">
    <property type="entry name" value="Hsp90_fam"/>
</dbReference>
<dbReference type="Proteomes" id="UP001527099">
    <property type="component" value="Unassembled WGS sequence"/>
</dbReference>
<dbReference type="InterPro" id="IPR020575">
    <property type="entry name" value="Hsp90_N"/>
</dbReference>
<comment type="similarity">
    <text evidence="1">Belongs to the heat shock protein 90 family.</text>
</comment>
<evidence type="ECO:0000313" key="6">
    <source>
        <dbReference type="EMBL" id="MCY9695001.1"/>
    </source>
</evidence>
<evidence type="ECO:0000259" key="5">
    <source>
        <dbReference type="Pfam" id="PF24391"/>
    </source>
</evidence>
<dbReference type="Gene3D" id="3.30.565.10">
    <property type="entry name" value="Histidine kinase-like ATPase, C-terminal domain"/>
    <property type="match status" value="1"/>
</dbReference>
<evidence type="ECO:0000256" key="3">
    <source>
        <dbReference type="ARBA" id="ARBA00022840"/>
    </source>
</evidence>
<dbReference type="Pfam" id="PF24391">
    <property type="entry name" value="HD-CE"/>
    <property type="match status" value="1"/>
</dbReference>
<dbReference type="Pfam" id="PF13589">
    <property type="entry name" value="HATPase_c_3"/>
    <property type="match status" value="1"/>
</dbReference>
<proteinExistence type="inferred from homology"/>
<dbReference type="SUPFAM" id="SSF55874">
    <property type="entry name" value="ATPase domain of HSP90 chaperone/DNA topoisomerase II/histidine kinase"/>
    <property type="match status" value="1"/>
</dbReference>
<dbReference type="EMBL" id="JAMDMX010000058">
    <property type="protein sequence ID" value="MCY9695001.1"/>
    <property type="molecule type" value="Genomic_DNA"/>
</dbReference>
<dbReference type="PRINTS" id="PR00775">
    <property type="entry name" value="HEATSHOCK90"/>
</dbReference>
<reference evidence="6 7" key="1">
    <citation type="submission" date="2022-05" db="EMBL/GenBank/DDBJ databases">
        <title>Genome Sequencing of Bee-Associated Microbes.</title>
        <authorList>
            <person name="Dunlap C."/>
        </authorList>
    </citation>
    <scope>NUCLEOTIDE SEQUENCE [LARGE SCALE GENOMIC DNA]</scope>
    <source>
        <strain evidence="6 7">NRRL B-14421</strain>
    </source>
</reference>
<gene>
    <name evidence="6" type="ORF">M5X19_19150</name>
</gene>
<dbReference type="PANTHER" id="PTHR11528">
    <property type="entry name" value="HEAT SHOCK PROTEIN 90 FAMILY MEMBER"/>
    <property type="match status" value="1"/>
</dbReference>
<keyword evidence="2" id="KW-0547">Nucleotide-binding</keyword>
<evidence type="ECO:0000256" key="4">
    <source>
        <dbReference type="ARBA" id="ARBA00023186"/>
    </source>
</evidence>
<organism evidence="6 7">
    <name type="scientific">Paenibacillus alginolyticus</name>
    <dbReference type="NCBI Taxonomy" id="59839"/>
    <lineage>
        <taxon>Bacteria</taxon>
        <taxon>Bacillati</taxon>
        <taxon>Bacillota</taxon>
        <taxon>Bacilli</taxon>
        <taxon>Bacillales</taxon>
        <taxon>Paenibacillaceae</taxon>
        <taxon>Paenibacillus</taxon>
    </lineage>
</organism>
<keyword evidence="3 6" id="KW-0067">ATP-binding</keyword>
<accession>A0ABT4GFS8</accession>
<protein>
    <submittedName>
        <fullName evidence="6">ATP-binding protein</fullName>
    </submittedName>
</protein>